<dbReference type="PRINTS" id="PR00834">
    <property type="entry name" value="PROTEASES2C"/>
</dbReference>
<feature type="chain" id="PRO_5045207110" evidence="2">
    <location>
        <begin position="18"/>
        <end position="488"/>
    </location>
</feature>
<dbReference type="GO" id="GO:0008233">
    <property type="term" value="F:peptidase activity"/>
    <property type="evidence" value="ECO:0007669"/>
    <property type="project" value="UniProtKB-KW"/>
</dbReference>
<gene>
    <name evidence="3" type="ORF">LE190_03820</name>
</gene>
<feature type="signal peptide" evidence="2">
    <location>
        <begin position="1"/>
        <end position="17"/>
    </location>
</feature>
<reference evidence="3 4" key="1">
    <citation type="submission" date="2021-07" db="EMBL/GenBank/DDBJ databases">
        <title>Characterization of Violacein-producing bacteria and related species.</title>
        <authorList>
            <person name="Wilson H.S."/>
            <person name="De Leon M.E."/>
        </authorList>
    </citation>
    <scope>NUCLEOTIDE SEQUENCE [LARGE SCALE GENOMIC DNA]</scope>
    <source>
        <strain evidence="3 4">HSC-2F05</strain>
    </source>
</reference>
<dbReference type="InterPro" id="IPR043504">
    <property type="entry name" value="Peptidase_S1_PA_chymotrypsin"/>
</dbReference>
<name>A0ABS7Y6T5_9BURK</name>
<dbReference type="RefSeq" id="WP_225237453.1">
    <property type="nucleotide sequence ID" value="NZ_JAHYBX010000001.1"/>
</dbReference>
<dbReference type="InterPro" id="IPR001940">
    <property type="entry name" value="Peptidase_S1C"/>
</dbReference>
<feature type="region of interest" description="Disordered" evidence="1">
    <location>
        <begin position="16"/>
        <end position="81"/>
    </location>
</feature>
<keyword evidence="3" id="KW-0378">Hydrolase</keyword>
<keyword evidence="4" id="KW-1185">Reference proteome</keyword>
<comment type="caution">
    <text evidence="3">The sequence shown here is derived from an EMBL/GenBank/DDBJ whole genome shotgun (WGS) entry which is preliminary data.</text>
</comment>
<dbReference type="GO" id="GO:0006508">
    <property type="term" value="P:proteolysis"/>
    <property type="evidence" value="ECO:0007669"/>
    <property type="project" value="UniProtKB-KW"/>
</dbReference>
<proteinExistence type="predicted"/>
<dbReference type="Gene3D" id="2.40.10.10">
    <property type="entry name" value="Trypsin-like serine proteases"/>
    <property type="match status" value="2"/>
</dbReference>
<dbReference type="PANTHER" id="PTHR43019">
    <property type="entry name" value="SERINE ENDOPROTEASE DEGS"/>
    <property type="match status" value="1"/>
</dbReference>
<evidence type="ECO:0000313" key="4">
    <source>
        <dbReference type="Proteomes" id="UP001198602"/>
    </source>
</evidence>
<dbReference type="SUPFAM" id="SSF50494">
    <property type="entry name" value="Trypsin-like serine proteases"/>
    <property type="match status" value="1"/>
</dbReference>
<organism evidence="3 4">
    <name type="scientific">Massilia hydrophila</name>
    <dbReference type="NCBI Taxonomy" id="3044279"/>
    <lineage>
        <taxon>Bacteria</taxon>
        <taxon>Pseudomonadati</taxon>
        <taxon>Pseudomonadota</taxon>
        <taxon>Betaproteobacteria</taxon>
        <taxon>Burkholderiales</taxon>
        <taxon>Oxalobacteraceae</taxon>
        <taxon>Telluria group</taxon>
        <taxon>Massilia</taxon>
    </lineage>
</organism>
<dbReference type="PANTHER" id="PTHR43019:SF23">
    <property type="entry name" value="PROTEASE DO-LIKE 5, CHLOROPLASTIC"/>
    <property type="match status" value="1"/>
</dbReference>
<keyword evidence="3" id="KW-0645">Protease</keyword>
<sequence length="488" mass="52267">MKRLLAALLLSSLAASAGTAPPADRTVQASRNGAVSNPAPAASPAPPPHLSPEAPPGASPTAPAPGEVDSQDALPPPSSAAQDLYASARGDLLQIRMLLKNGRTQSTVGSGFLVGTGNLVVTNYHVVSQMALDPDVYTAEYVDTDGNSGPVELMAVDVLHDLAVVRVNREGSGFFKVPEHPVRLTQGQRLYSLGNPLDLGFAISEGAYNGVVTRSFYDQLMFGGPINSGMSGGPSVTGNGTVAGVNVSKRRDGESVSFLVPVKYVQELLRKVETQPVPPKDFNPLIAAQLLEHQRAMVDRLLEEPLAIKSMGPYLVPVRESGQLRCWGRSNVKAQTAYTLDAMSCAMESAIYVSSSQQTGHVAMTHQYIRSDNLARLPFAALASQMFRTDKLGSAWDRRLTKPVCSERFVHTRTLPLRAVTCVRAYRKFEGLYNFTLLTASTDAAESSLQSRLDVSGVSYENGMRITRAFLGSFGRSVRRAPAPGNKP</sequence>
<protein>
    <submittedName>
        <fullName evidence="3">Serine protease</fullName>
    </submittedName>
</protein>
<dbReference type="EMBL" id="JAHYBX010000001">
    <property type="protein sequence ID" value="MCA1855058.1"/>
    <property type="molecule type" value="Genomic_DNA"/>
</dbReference>
<feature type="compositionally biased region" description="Pro residues" evidence="1">
    <location>
        <begin position="41"/>
        <end position="58"/>
    </location>
</feature>
<dbReference type="Proteomes" id="UP001198602">
    <property type="component" value="Unassembled WGS sequence"/>
</dbReference>
<dbReference type="InterPro" id="IPR009003">
    <property type="entry name" value="Peptidase_S1_PA"/>
</dbReference>
<keyword evidence="2" id="KW-0732">Signal</keyword>
<dbReference type="Pfam" id="PF13365">
    <property type="entry name" value="Trypsin_2"/>
    <property type="match status" value="1"/>
</dbReference>
<evidence type="ECO:0000256" key="1">
    <source>
        <dbReference type="SAM" id="MobiDB-lite"/>
    </source>
</evidence>
<evidence type="ECO:0000313" key="3">
    <source>
        <dbReference type="EMBL" id="MCA1855058.1"/>
    </source>
</evidence>
<evidence type="ECO:0000256" key="2">
    <source>
        <dbReference type="SAM" id="SignalP"/>
    </source>
</evidence>
<accession>A0ABS7Y6T5</accession>